<dbReference type="Pfam" id="PF04784">
    <property type="entry name" value="DUF547"/>
    <property type="match status" value="1"/>
</dbReference>
<dbReference type="Proteomes" id="UP001189429">
    <property type="component" value="Unassembled WGS sequence"/>
</dbReference>
<evidence type="ECO:0000259" key="2">
    <source>
        <dbReference type="Pfam" id="PF04784"/>
    </source>
</evidence>
<dbReference type="PANTHER" id="PTHR46361:SF3">
    <property type="entry name" value="ELECTRON CARRIER_ PROTEIN DISULFIDE OXIDOREDUCTASE"/>
    <property type="match status" value="1"/>
</dbReference>
<dbReference type="InterPro" id="IPR006869">
    <property type="entry name" value="DUF547"/>
</dbReference>
<sequence>MIRVSIAFILASLVCSAPPVQYDAWDRAMKAHVSSSDELDGVPLHTVDYSALASDPDFTAFVASLEFADTHALSKNETYALFMNAYNALAMKMIVDHPCKHNVFGCCTGPISSIKDIGVSLFHTPISTVWTRDAGNIGGRTYSLQQIENFLRDPKPFDEDARLHACIVCASVSCPNVRVGAFHPESIDAEMTDQMRNMLSNNVKGFALDRDSKTVTLSRIFSWYAGDFSKAAGSVLDFILPYLSNVDRLFIVANKADITLAFFGYDWNANGKVPCNCSGSSANIVV</sequence>
<feature type="chain" id="PRO_5045942053" description="DUF547 domain-containing protein" evidence="1">
    <location>
        <begin position="17"/>
        <end position="286"/>
    </location>
</feature>
<protein>
    <recommendedName>
        <fullName evidence="2">DUF547 domain-containing protein</fullName>
    </recommendedName>
</protein>
<dbReference type="PANTHER" id="PTHR46361">
    <property type="entry name" value="ELECTRON CARRIER/ PROTEIN DISULFIDE OXIDOREDUCTASE"/>
    <property type="match status" value="1"/>
</dbReference>
<feature type="signal peptide" evidence="1">
    <location>
        <begin position="1"/>
        <end position="16"/>
    </location>
</feature>
<dbReference type="EMBL" id="CAUYUJ010001360">
    <property type="protein sequence ID" value="CAK0795532.1"/>
    <property type="molecule type" value="Genomic_DNA"/>
</dbReference>
<keyword evidence="4" id="KW-1185">Reference proteome</keyword>
<evidence type="ECO:0000313" key="4">
    <source>
        <dbReference type="Proteomes" id="UP001189429"/>
    </source>
</evidence>
<organism evidence="3 4">
    <name type="scientific">Prorocentrum cordatum</name>
    <dbReference type="NCBI Taxonomy" id="2364126"/>
    <lineage>
        <taxon>Eukaryota</taxon>
        <taxon>Sar</taxon>
        <taxon>Alveolata</taxon>
        <taxon>Dinophyceae</taxon>
        <taxon>Prorocentrales</taxon>
        <taxon>Prorocentraceae</taxon>
        <taxon>Prorocentrum</taxon>
    </lineage>
</organism>
<accession>A0ABN9PQX1</accession>
<evidence type="ECO:0000256" key="1">
    <source>
        <dbReference type="SAM" id="SignalP"/>
    </source>
</evidence>
<reference evidence="3" key="1">
    <citation type="submission" date="2023-10" db="EMBL/GenBank/DDBJ databases">
        <authorList>
            <person name="Chen Y."/>
            <person name="Shah S."/>
            <person name="Dougan E. K."/>
            <person name="Thang M."/>
            <person name="Chan C."/>
        </authorList>
    </citation>
    <scope>NUCLEOTIDE SEQUENCE [LARGE SCALE GENOMIC DNA]</scope>
</reference>
<evidence type="ECO:0000313" key="3">
    <source>
        <dbReference type="EMBL" id="CAK0795532.1"/>
    </source>
</evidence>
<gene>
    <name evidence="3" type="ORF">PCOR1329_LOCUS5188</name>
</gene>
<comment type="caution">
    <text evidence="3">The sequence shown here is derived from an EMBL/GenBank/DDBJ whole genome shotgun (WGS) entry which is preliminary data.</text>
</comment>
<feature type="domain" description="DUF547" evidence="2">
    <location>
        <begin position="72"/>
        <end position="197"/>
    </location>
</feature>
<proteinExistence type="predicted"/>
<name>A0ABN9PQX1_9DINO</name>
<keyword evidence="1" id="KW-0732">Signal</keyword>